<dbReference type="Gene3D" id="1.20.1510.10">
    <property type="entry name" value="Cation efflux protein transmembrane domain"/>
    <property type="match status" value="1"/>
</dbReference>
<keyword evidence="6 7" id="KW-0472">Membrane</keyword>
<dbReference type="SUPFAM" id="SSF161111">
    <property type="entry name" value="Cation efflux protein transmembrane domain-like"/>
    <property type="match status" value="1"/>
</dbReference>
<feature type="transmembrane region" description="Helical" evidence="7">
    <location>
        <begin position="78"/>
        <end position="95"/>
    </location>
</feature>
<name>A0A7C0VC42_UNCW3</name>
<evidence type="ECO:0000256" key="1">
    <source>
        <dbReference type="ARBA" id="ARBA00004141"/>
    </source>
</evidence>
<dbReference type="InterPro" id="IPR050291">
    <property type="entry name" value="CDF_Transporter"/>
</dbReference>
<feature type="transmembrane region" description="Helical" evidence="7">
    <location>
        <begin position="12"/>
        <end position="31"/>
    </location>
</feature>
<evidence type="ECO:0000313" key="10">
    <source>
        <dbReference type="EMBL" id="HDI83757.1"/>
    </source>
</evidence>
<evidence type="ECO:0000259" key="8">
    <source>
        <dbReference type="Pfam" id="PF01545"/>
    </source>
</evidence>
<dbReference type="Gene3D" id="3.30.70.1350">
    <property type="entry name" value="Cation efflux protein, cytoplasmic domain"/>
    <property type="match status" value="1"/>
</dbReference>
<keyword evidence="5 7" id="KW-1133">Transmembrane helix</keyword>
<dbReference type="Pfam" id="PF01545">
    <property type="entry name" value="Cation_efflux"/>
    <property type="match status" value="1"/>
</dbReference>
<evidence type="ECO:0000256" key="5">
    <source>
        <dbReference type="ARBA" id="ARBA00022989"/>
    </source>
</evidence>
<dbReference type="PANTHER" id="PTHR43840">
    <property type="entry name" value="MITOCHONDRIAL METAL TRANSPORTER 1-RELATED"/>
    <property type="match status" value="1"/>
</dbReference>
<organism evidence="10">
    <name type="scientific">candidate division WOR-3 bacterium</name>
    <dbReference type="NCBI Taxonomy" id="2052148"/>
    <lineage>
        <taxon>Bacteria</taxon>
        <taxon>Bacteria division WOR-3</taxon>
    </lineage>
</organism>
<dbReference type="FunFam" id="1.20.1510.10:FF:000006">
    <property type="entry name" value="Divalent cation efflux transporter"/>
    <property type="match status" value="1"/>
</dbReference>
<keyword evidence="4 7" id="KW-0812">Transmembrane</keyword>
<comment type="caution">
    <text evidence="10">The sequence shown here is derived from an EMBL/GenBank/DDBJ whole genome shotgun (WGS) entry which is preliminary data.</text>
</comment>
<dbReference type="GO" id="GO:0016020">
    <property type="term" value="C:membrane"/>
    <property type="evidence" value="ECO:0007669"/>
    <property type="project" value="UniProtKB-SubCell"/>
</dbReference>
<keyword evidence="3" id="KW-0813">Transport</keyword>
<protein>
    <submittedName>
        <fullName evidence="10">Cation transporter</fullName>
    </submittedName>
</protein>
<dbReference type="SUPFAM" id="SSF160240">
    <property type="entry name" value="Cation efflux protein cytoplasmic domain-like"/>
    <property type="match status" value="1"/>
</dbReference>
<dbReference type="EMBL" id="DQWE01000388">
    <property type="protein sequence ID" value="HDI83757.1"/>
    <property type="molecule type" value="Genomic_DNA"/>
</dbReference>
<evidence type="ECO:0000256" key="3">
    <source>
        <dbReference type="ARBA" id="ARBA00022448"/>
    </source>
</evidence>
<dbReference type="NCBIfam" id="TIGR01297">
    <property type="entry name" value="CDF"/>
    <property type="match status" value="1"/>
</dbReference>
<accession>A0A7C0VC42</accession>
<evidence type="ECO:0000256" key="4">
    <source>
        <dbReference type="ARBA" id="ARBA00022692"/>
    </source>
</evidence>
<dbReference type="Proteomes" id="UP000885847">
    <property type="component" value="Unassembled WGS sequence"/>
</dbReference>
<dbReference type="InterPro" id="IPR058533">
    <property type="entry name" value="Cation_efflux_TM"/>
</dbReference>
<reference evidence="10" key="1">
    <citation type="journal article" date="2020" name="mSystems">
        <title>Genome- and Community-Level Interaction Insights into Carbon Utilization and Element Cycling Functions of Hydrothermarchaeota in Hydrothermal Sediment.</title>
        <authorList>
            <person name="Zhou Z."/>
            <person name="Liu Y."/>
            <person name="Xu W."/>
            <person name="Pan J."/>
            <person name="Luo Z.H."/>
            <person name="Li M."/>
        </authorList>
    </citation>
    <scope>NUCLEOTIDE SEQUENCE [LARGE SCALE GENOMIC DNA]</scope>
    <source>
        <strain evidence="10">HyVt-102</strain>
    </source>
</reference>
<sequence>MRHSQETVKAGIFGIAGNVVLFLIKIILFLFSGSIAILADSFHTLSDSISSMLMLAGIYKSRTPPDREHPYGHGKTEYFVMVFMAIILVFAGFMFSKEAALRIMKPIELKIDVWILSGLLFTILIKEAMSLYAFRVVRRTGSKIVQVDAWHHRFDTVTSVFVLFSLIVQRFGIVRMDGIAGFVVGIIIAALGFKFLKDAYDRIIGVPPSIDMVRGIKEIAMGVEGVRAVHDFIISNVESFPIITFHIEVDRNLSVEKAHSVADEVEKMVQKEYGGVCVVHVDPACEDQSVREMLKCLKERIKDVEVVQDVYTVSKTEKGFVVEIVFKRNTEAGKKEEVIDLIRKELVKRFGVENIEFQERPGFLPEK</sequence>
<dbReference type="GO" id="GO:0008324">
    <property type="term" value="F:monoatomic cation transmembrane transporter activity"/>
    <property type="evidence" value="ECO:0007669"/>
    <property type="project" value="InterPro"/>
</dbReference>
<dbReference type="InterPro" id="IPR027470">
    <property type="entry name" value="Cation_efflux_CTD"/>
</dbReference>
<dbReference type="PANTHER" id="PTHR43840:SF15">
    <property type="entry name" value="MITOCHONDRIAL METAL TRANSPORTER 1-RELATED"/>
    <property type="match status" value="1"/>
</dbReference>
<feature type="domain" description="Cation efflux protein cytoplasmic" evidence="9">
    <location>
        <begin position="212"/>
        <end position="283"/>
    </location>
</feature>
<evidence type="ECO:0000256" key="6">
    <source>
        <dbReference type="ARBA" id="ARBA00023136"/>
    </source>
</evidence>
<dbReference type="AlphaFoldDB" id="A0A7C0VC42"/>
<gene>
    <name evidence="10" type="ORF">ENF18_08220</name>
</gene>
<dbReference type="InterPro" id="IPR036837">
    <property type="entry name" value="Cation_efflux_CTD_sf"/>
</dbReference>
<evidence type="ECO:0000256" key="7">
    <source>
        <dbReference type="SAM" id="Phobius"/>
    </source>
</evidence>
<feature type="transmembrane region" description="Helical" evidence="7">
    <location>
        <begin position="179"/>
        <end position="196"/>
    </location>
</feature>
<feature type="domain" description="Cation efflux protein transmembrane" evidence="8">
    <location>
        <begin position="13"/>
        <end position="202"/>
    </location>
</feature>
<dbReference type="InterPro" id="IPR002524">
    <property type="entry name" value="Cation_efflux"/>
</dbReference>
<comment type="subcellular location">
    <subcellularLocation>
        <location evidence="1">Membrane</location>
        <topology evidence="1">Multi-pass membrane protein</topology>
    </subcellularLocation>
</comment>
<comment type="similarity">
    <text evidence="2">Belongs to the cation diffusion facilitator (CDF) transporter (TC 2.A.4) family.</text>
</comment>
<proteinExistence type="inferred from homology"/>
<evidence type="ECO:0000259" key="9">
    <source>
        <dbReference type="Pfam" id="PF16916"/>
    </source>
</evidence>
<dbReference type="InterPro" id="IPR027469">
    <property type="entry name" value="Cation_efflux_TMD_sf"/>
</dbReference>
<feature type="transmembrane region" description="Helical" evidence="7">
    <location>
        <begin position="115"/>
        <end position="134"/>
    </location>
</feature>
<dbReference type="Pfam" id="PF16916">
    <property type="entry name" value="ZT_dimer"/>
    <property type="match status" value="1"/>
</dbReference>
<evidence type="ECO:0000256" key="2">
    <source>
        <dbReference type="ARBA" id="ARBA00008114"/>
    </source>
</evidence>